<dbReference type="Proteomes" id="UP000266934">
    <property type="component" value="Chromosome"/>
</dbReference>
<sequence>MGTRCGAVHPHPQENQMSNKLFAAALAALALASGPTLAQSSMSPSASAPLAPGAGQGQPGALTFHQSPQPGHLMASELMEANIYGTDGKVIGDIKDIVVDPSGRIQDVVFGVGGFLGVGEKNVAVPLMALQVSEMSDGSAARQSGTGWNSRHRITLNATRDQLKNAPEFRAQRPANTGWLMSPPGSGSTPR</sequence>
<dbReference type="EMBL" id="AP018907">
    <property type="protein sequence ID" value="BBF94660.1"/>
    <property type="molecule type" value="Genomic_DNA"/>
</dbReference>
<dbReference type="PANTHER" id="PTHR36505">
    <property type="entry name" value="BLR1072 PROTEIN"/>
    <property type="match status" value="1"/>
</dbReference>
<organism evidence="4 5">
    <name type="scientific">Blastochloris tepida</name>
    <dbReference type="NCBI Taxonomy" id="2233851"/>
    <lineage>
        <taxon>Bacteria</taxon>
        <taxon>Pseudomonadati</taxon>
        <taxon>Pseudomonadota</taxon>
        <taxon>Alphaproteobacteria</taxon>
        <taxon>Hyphomicrobiales</taxon>
        <taxon>Blastochloridaceae</taxon>
        <taxon>Blastochloris</taxon>
    </lineage>
</organism>
<evidence type="ECO:0000313" key="5">
    <source>
        <dbReference type="Proteomes" id="UP000266934"/>
    </source>
</evidence>
<dbReference type="SUPFAM" id="SSF50346">
    <property type="entry name" value="PRC-barrel domain"/>
    <property type="match status" value="1"/>
</dbReference>
<accession>A0A348G527</accession>
<dbReference type="AlphaFoldDB" id="A0A348G527"/>
<dbReference type="Gene3D" id="2.30.30.240">
    <property type="entry name" value="PRC-barrel domain"/>
    <property type="match status" value="1"/>
</dbReference>
<proteinExistence type="predicted"/>
<protein>
    <recommendedName>
        <fullName evidence="3">PRC-barrel domain-containing protein</fullName>
    </recommendedName>
</protein>
<evidence type="ECO:0000256" key="2">
    <source>
        <dbReference type="SAM" id="SignalP"/>
    </source>
</evidence>
<dbReference type="Pfam" id="PF05239">
    <property type="entry name" value="PRC"/>
    <property type="match status" value="1"/>
</dbReference>
<dbReference type="KEGG" id="blag:BLTE_33450"/>
<evidence type="ECO:0000259" key="3">
    <source>
        <dbReference type="Pfam" id="PF05239"/>
    </source>
</evidence>
<dbReference type="InterPro" id="IPR011033">
    <property type="entry name" value="PRC_barrel-like_sf"/>
</dbReference>
<dbReference type="PANTHER" id="PTHR36505:SF1">
    <property type="entry name" value="BLR1072 PROTEIN"/>
    <property type="match status" value="1"/>
</dbReference>
<feature type="chain" id="PRO_5017046470" description="PRC-barrel domain-containing protein" evidence="2">
    <location>
        <begin position="39"/>
        <end position="191"/>
    </location>
</feature>
<dbReference type="InterPro" id="IPR027275">
    <property type="entry name" value="PRC-brl_dom"/>
</dbReference>
<feature type="signal peptide" evidence="2">
    <location>
        <begin position="1"/>
        <end position="38"/>
    </location>
</feature>
<keyword evidence="2" id="KW-0732">Signal</keyword>
<feature type="region of interest" description="Disordered" evidence="1">
    <location>
        <begin position="159"/>
        <end position="191"/>
    </location>
</feature>
<evidence type="ECO:0000256" key="1">
    <source>
        <dbReference type="SAM" id="MobiDB-lite"/>
    </source>
</evidence>
<reference evidence="4 5" key="1">
    <citation type="submission" date="2018-08" db="EMBL/GenBank/DDBJ databases">
        <title>Complete genome sequencing of Blastochloris tepida GI.</title>
        <authorList>
            <person name="Tsukatani Y."/>
            <person name="Mori H."/>
        </authorList>
    </citation>
    <scope>NUCLEOTIDE SEQUENCE [LARGE SCALE GENOMIC DNA]</scope>
    <source>
        <strain evidence="4 5">GI</strain>
    </source>
</reference>
<feature type="compositionally biased region" description="Low complexity" evidence="1">
    <location>
        <begin position="40"/>
        <end position="53"/>
    </location>
</feature>
<feature type="domain" description="PRC-barrel" evidence="3">
    <location>
        <begin position="75"/>
        <end position="128"/>
    </location>
</feature>
<keyword evidence="5" id="KW-1185">Reference proteome</keyword>
<gene>
    <name evidence="4" type="ORF">BLTE_33450</name>
</gene>
<evidence type="ECO:0000313" key="4">
    <source>
        <dbReference type="EMBL" id="BBF94660.1"/>
    </source>
</evidence>
<feature type="region of interest" description="Disordered" evidence="1">
    <location>
        <begin position="40"/>
        <end position="69"/>
    </location>
</feature>
<name>A0A348G527_9HYPH</name>